<dbReference type="Proteomes" id="UP000032483">
    <property type="component" value="Unassembled WGS sequence"/>
</dbReference>
<dbReference type="GeneID" id="42856516"/>
<feature type="transmembrane region" description="Helical" evidence="1">
    <location>
        <begin position="46"/>
        <end position="69"/>
    </location>
</feature>
<keyword evidence="1" id="KW-0472">Membrane</keyword>
<organism evidence="3 4">
    <name type="scientific">Ruthenibacterium lactatiformans</name>
    <dbReference type="NCBI Taxonomy" id="1550024"/>
    <lineage>
        <taxon>Bacteria</taxon>
        <taxon>Bacillati</taxon>
        <taxon>Bacillota</taxon>
        <taxon>Clostridia</taxon>
        <taxon>Eubacteriales</taxon>
        <taxon>Oscillospiraceae</taxon>
        <taxon>Ruthenibacterium</taxon>
    </lineage>
</organism>
<dbReference type="PATRIC" id="fig|1550024.3.peg.1778"/>
<keyword evidence="1" id="KW-1133">Transmembrane helix</keyword>
<evidence type="ECO:0000256" key="1">
    <source>
        <dbReference type="SAM" id="Phobius"/>
    </source>
</evidence>
<gene>
    <name evidence="3" type="ORF">TQ39_07850</name>
</gene>
<evidence type="ECO:0000313" key="3">
    <source>
        <dbReference type="EMBL" id="KJF40292.1"/>
    </source>
</evidence>
<keyword evidence="4" id="KW-1185">Reference proteome</keyword>
<accession>A0A0D8J071</accession>
<protein>
    <recommendedName>
        <fullName evidence="2">DUF6199 domain-containing protein</fullName>
    </recommendedName>
</protein>
<keyword evidence="1" id="KW-0812">Transmembrane</keyword>
<evidence type="ECO:0000259" key="2">
    <source>
        <dbReference type="Pfam" id="PF19701"/>
    </source>
</evidence>
<proteinExistence type="predicted"/>
<dbReference type="InterPro" id="IPR045679">
    <property type="entry name" value="DUF6199"/>
</dbReference>
<comment type="caution">
    <text evidence="3">The sequence shown here is derived from an EMBL/GenBank/DDBJ whole genome shotgun (WGS) entry which is preliminary data.</text>
</comment>
<sequence length="70" mass="8037">MVYCMILSAVCIALGLLCLLRPALVWKWTEQWKSYRADEPSELYRFGIRFGGALFLVFGVVLPFLPLLLK</sequence>
<evidence type="ECO:0000313" key="4">
    <source>
        <dbReference type="Proteomes" id="UP000032483"/>
    </source>
</evidence>
<dbReference type="AlphaFoldDB" id="A0A0D8J071"/>
<reference evidence="3" key="1">
    <citation type="submission" date="2015-02" db="EMBL/GenBank/DDBJ databases">
        <title>A novel member of the family Ruminococcaceae isolated from human feces.</title>
        <authorList>
            <person name="Shkoporov A.N."/>
            <person name="Chaplin A.V."/>
            <person name="Motuzova O.V."/>
            <person name="Kafarskaia L.I."/>
            <person name="Khokhlova E.V."/>
            <person name="Efimov B.A."/>
        </authorList>
    </citation>
    <scope>NUCLEOTIDE SEQUENCE [LARGE SCALE GENOMIC DNA]</scope>
    <source>
        <strain evidence="3">585-1</strain>
    </source>
</reference>
<dbReference type="EMBL" id="JXXK01000008">
    <property type="protein sequence ID" value="KJF40292.1"/>
    <property type="molecule type" value="Genomic_DNA"/>
</dbReference>
<dbReference type="RefSeq" id="WP_050005144.1">
    <property type="nucleotide sequence ID" value="NZ_CAOJUJ010000061.1"/>
</dbReference>
<dbReference type="Pfam" id="PF19701">
    <property type="entry name" value="DUF6199"/>
    <property type="match status" value="1"/>
</dbReference>
<name>A0A0D8J071_9FIRM</name>
<feature type="domain" description="DUF6199" evidence="2">
    <location>
        <begin position="8"/>
        <end position="64"/>
    </location>
</feature>